<keyword evidence="1" id="KW-1133">Transmembrane helix</keyword>
<feature type="transmembrane region" description="Helical" evidence="1">
    <location>
        <begin position="335"/>
        <end position="356"/>
    </location>
</feature>
<dbReference type="InterPro" id="IPR045611">
    <property type="entry name" value="DUF6449"/>
</dbReference>
<accession>A0A942TA72</accession>
<dbReference type="PANTHER" id="PTHR39177:SF1">
    <property type="entry name" value="ABC TRANSPORTER PERMEASE YTRC-RELATED"/>
    <property type="match status" value="1"/>
</dbReference>
<comment type="caution">
    <text evidence="3">The sequence shown here is derived from an EMBL/GenBank/DDBJ whole genome shotgun (WGS) entry which is preliminary data.</text>
</comment>
<feature type="transmembrane region" description="Helical" evidence="1">
    <location>
        <begin position="276"/>
        <end position="293"/>
    </location>
</feature>
<organism evidence="3">
    <name type="scientific">Neobacillus citreus</name>
    <dbReference type="NCBI Taxonomy" id="2833578"/>
    <lineage>
        <taxon>Bacteria</taxon>
        <taxon>Bacillati</taxon>
        <taxon>Bacillota</taxon>
        <taxon>Bacilli</taxon>
        <taxon>Bacillales</taxon>
        <taxon>Bacillaceae</taxon>
        <taxon>Neobacillus</taxon>
    </lineage>
</organism>
<feature type="transmembrane region" description="Helical" evidence="1">
    <location>
        <begin position="305"/>
        <end position="323"/>
    </location>
</feature>
<keyword evidence="1" id="KW-0812">Transmembrane</keyword>
<dbReference type="Pfam" id="PF20047">
    <property type="entry name" value="DUF6449"/>
    <property type="match status" value="1"/>
</dbReference>
<reference evidence="3" key="1">
    <citation type="submission" date="2021-05" db="EMBL/GenBank/DDBJ databases">
        <title>Novel Bacillus species.</title>
        <authorList>
            <person name="Liu G."/>
        </authorList>
    </citation>
    <scope>NUCLEOTIDE SEQUENCE</scope>
    <source>
        <strain evidence="3">FJAT-50051</strain>
    </source>
</reference>
<name>A0A942TA72_9BACI</name>
<dbReference type="PANTHER" id="PTHR39177">
    <property type="entry name" value="ABC TRANSPORTER PERMEASE YTRC-RELATED"/>
    <property type="match status" value="1"/>
</dbReference>
<dbReference type="EMBL" id="JAGYPE010000009">
    <property type="protein sequence ID" value="MBS4187831.1"/>
    <property type="molecule type" value="Genomic_DNA"/>
</dbReference>
<feature type="domain" description="DUF6449" evidence="2">
    <location>
        <begin position="432"/>
        <end position="486"/>
    </location>
</feature>
<gene>
    <name evidence="3" type="ORF">KHB02_41370</name>
</gene>
<evidence type="ECO:0000313" key="3">
    <source>
        <dbReference type="EMBL" id="MBS4187831.1"/>
    </source>
</evidence>
<feature type="transmembrane region" description="Helical" evidence="1">
    <location>
        <begin position="64"/>
        <end position="86"/>
    </location>
</feature>
<proteinExistence type="predicted"/>
<feature type="transmembrane region" description="Helical" evidence="1">
    <location>
        <begin position="238"/>
        <end position="256"/>
    </location>
</feature>
<dbReference type="InterPro" id="IPR053046">
    <property type="entry name" value="ABC-5_transporter"/>
</dbReference>
<sequence>MPSKMSLFNKELMLQMGRSTGWISVIYLLGLLFVLPIRILLILYSDSDNFLYYQSRNNLFQYDYEIQVFLIAIAPVILAVFLFRFLHVKQAADLMHSLPLKRERIFHHYALTGMVLLILPVAIVTGIVYIMHFTYDLGSLFTIHDLLYWSGTIIVITLLLYIASVFVGIMTGISVVQAVLAYVFLFFPIGITVLLSYNLKILLYGFPGDFFLNRQLEKLSPITFTTVLESRAFQWKDAVLYIVLAIVLYGLSLFFYKKRNLELASEAIAFPKLRSVFKYGTAFCFMLLGGSYFNDVSFKNLGWTLFGYGIGAAIGYFAAEMVLRKTWRVFTRIKGLVVYLAVIAFLVVGVQALGFYENRIPEQSDVKNVLLTDNPNFYLSHDGFYGDVLDPKPMQEPENIAAVLKMHKQILANKKINEQEKNKSDREFFIMYELKNGKKVIRQYRVMTRLYEDLYKPIYESKEYKMTSKEIFMVDEKKVKYLQIRANGPVNKFVTLSKPEDVRQALSLIREDVLAESYNDSIYYSGLGSTIELNLGNEQSVMFEFKPTYRKFESWLKEKEVLNQAKVTAEDISHVLVAKGDFSSIEENGKFSTDIESAIEHSGNTLKITDKGQIEQVLEKAGTNPRSEYAAIVYFNDGHFNQVTYFDEEHVPDFIKNHFK</sequence>
<feature type="transmembrane region" description="Helical" evidence="1">
    <location>
        <begin position="21"/>
        <end position="44"/>
    </location>
</feature>
<feature type="transmembrane region" description="Helical" evidence="1">
    <location>
        <begin position="106"/>
        <end position="131"/>
    </location>
</feature>
<evidence type="ECO:0000256" key="1">
    <source>
        <dbReference type="SAM" id="Phobius"/>
    </source>
</evidence>
<evidence type="ECO:0000259" key="2">
    <source>
        <dbReference type="Pfam" id="PF20047"/>
    </source>
</evidence>
<dbReference type="AlphaFoldDB" id="A0A942TA72"/>
<feature type="transmembrane region" description="Helical" evidence="1">
    <location>
        <begin position="179"/>
        <end position="199"/>
    </location>
</feature>
<feature type="transmembrane region" description="Helical" evidence="1">
    <location>
        <begin position="146"/>
        <end position="167"/>
    </location>
</feature>
<keyword evidence="1" id="KW-0472">Membrane</keyword>
<protein>
    <submittedName>
        <fullName evidence="3">Multidrug ABC transporter permease</fullName>
    </submittedName>
</protein>